<keyword evidence="5" id="KW-0411">Iron-sulfur</keyword>
<evidence type="ECO:0000259" key="6">
    <source>
        <dbReference type="Pfam" id="PF00583"/>
    </source>
</evidence>
<feature type="domain" description="N-acetyltransferase" evidence="6">
    <location>
        <begin position="79"/>
        <end position="165"/>
    </location>
</feature>
<dbReference type="KEGG" id="psyt:DSAG12_00317"/>
<evidence type="ECO:0000313" key="8">
    <source>
        <dbReference type="Proteomes" id="UP000321408"/>
    </source>
</evidence>
<keyword evidence="7" id="KW-0012">Acyltransferase</keyword>
<reference evidence="7 8" key="2">
    <citation type="journal article" date="2024" name="Int. J. Syst. Evol. Microbiol.">
        <title>Promethearchaeum syntrophicum gen. nov., sp. nov., an anaerobic, obligately syntrophic archaeon, the first isolate of the lineage 'Asgard' archaea, and proposal of the new archaeal phylum Promethearchaeota phyl. nov. and kingdom Promethearchaeati regn. nov.</title>
        <authorList>
            <person name="Imachi H."/>
            <person name="Nobu M.K."/>
            <person name="Kato S."/>
            <person name="Takaki Y."/>
            <person name="Miyazaki M."/>
            <person name="Miyata M."/>
            <person name="Ogawara M."/>
            <person name="Saito Y."/>
            <person name="Sakai S."/>
            <person name="Tahara Y.O."/>
            <person name="Takano Y."/>
            <person name="Tasumi E."/>
            <person name="Uematsu K."/>
            <person name="Yoshimura T."/>
            <person name="Itoh T."/>
            <person name="Ohkuma M."/>
            <person name="Takai K."/>
        </authorList>
    </citation>
    <scope>NUCLEOTIDE SEQUENCE [LARGE SCALE GENOMIC DNA]</scope>
    <source>
        <strain evidence="7 8">MK-D1</strain>
    </source>
</reference>
<keyword evidence="2" id="KW-0949">S-adenosyl-L-methionine</keyword>
<dbReference type="PANTHER" id="PTHR11135">
    <property type="entry name" value="HISTONE ACETYLTRANSFERASE-RELATED"/>
    <property type="match status" value="1"/>
</dbReference>
<evidence type="ECO:0000256" key="5">
    <source>
        <dbReference type="ARBA" id="ARBA00023014"/>
    </source>
</evidence>
<dbReference type="PANTHER" id="PTHR11135:SF0">
    <property type="entry name" value="ELONGATOR COMPLEX PROTEIN 3"/>
    <property type="match status" value="1"/>
</dbReference>
<dbReference type="GO" id="GO:0005737">
    <property type="term" value="C:cytoplasm"/>
    <property type="evidence" value="ECO:0007669"/>
    <property type="project" value="TreeGrafter"/>
</dbReference>
<sequence>MTNRDYEENYCHSCRQVWKITLNYPLCDMYFKQNGKHCNCIRCREEGFHAHQRGQAKRDANLTNVELLTLEYEASGGQEIFLSYENTEENYLVGFLRLRFPSKLAHRSEIKSKKTAIVREVRVVGEIVKHQSTPKARQIQHRGYGKALMKKAEDISRSKGCTKLLVIAGLGVRPYFYDLGYQVDGPYVSKQL</sequence>
<evidence type="ECO:0000256" key="1">
    <source>
        <dbReference type="ARBA" id="ARBA00022485"/>
    </source>
</evidence>
<dbReference type="GO" id="GO:0051539">
    <property type="term" value="F:4 iron, 4 sulfur cluster binding"/>
    <property type="evidence" value="ECO:0007669"/>
    <property type="project" value="UniProtKB-KW"/>
</dbReference>
<keyword evidence="1" id="KW-0004">4Fe-4S</keyword>
<evidence type="ECO:0000313" key="7">
    <source>
        <dbReference type="EMBL" id="QEE14504.1"/>
    </source>
</evidence>
<dbReference type="InterPro" id="IPR016181">
    <property type="entry name" value="Acyl_CoA_acyltransferase"/>
</dbReference>
<dbReference type="InterPro" id="IPR039661">
    <property type="entry name" value="ELP3"/>
</dbReference>
<dbReference type="OrthoDB" id="49957at2157"/>
<evidence type="ECO:0000256" key="4">
    <source>
        <dbReference type="ARBA" id="ARBA00023004"/>
    </source>
</evidence>
<keyword evidence="7" id="KW-0808">Transferase</keyword>
<dbReference type="GeneID" id="41328319"/>
<evidence type="ECO:0000256" key="2">
    <source>
        <dbReference type="ARBA" id="ARBA00022691"/>
    </source>
</evidence>
<evidence type="ECO:0000256" key="3">
    <source>
        <dbReference type="ARBA" id="ARBA00022723"/>
    </source>
</evidence>
<gene>
    <name evidence="7" type="ORF">DSAG12_00317</name>
</gene>
<organism evidence="7 8">
    <name type="scientific">Promethearchaeum syntrophicum</name>
    <dbReference type="NCBI Taxonomy" id="2594042"/>
    <lineage>
        <taxon>Archaea</taxon>
        <taxon>Promethearchaeati</taxon>
        <taxon>Promethearchaeota</taxon>
        <taxon>Promethearchaeia</taxon>
        <taxon>Promethearchaeales</taxon>
        <taxon>Promethearchaeaceae</taxon>
        <taxon>Promethearchaeum</taxon>
    </lineage>
</organism>
<reference evidence="7 8" key="1">
    <citation type="journal article" date="2020" name="Nature">
        <title>Isolation of an archaeon at the prokaryote-eukaryote interface.</title>
        <authorList>
            <person name="Imachi H."/>
            <person name="Nobu M.K."/>
            <person name="Nakahara N."/>
            <person name="Morono Y."/>
            <person name="Ogawara M."/>
            <person name="Takaki Y."/>
            <person name="Takano Y."/>
            <person name="Uematsu K."/>
            <person name="Ikuta T."/>
            <person name="Ito M."/>
            <person name="Matsui Y."/>
            <person name="Miyazaki M."/>
            <person name="Murata K."/>
            <person name="Saito Y."/>
            <person name="Sakai S."/>
            <person name="Song C."/>
            <person name="Tasumi E."/>
            <person name="Yamanaka Y."/>
            <person name="Yamaguchi T."/>
            <person name="Kamagata Y."/>
            <person name="Tamaki H."/>
            <person name="Takai K."/>
        </authorList>
    </citation>
    <scope>NUCLEOTIDE SEQUENCE [LARGE SCALE GENOMIC DNA]</scope>
    <source>
        <strain evidence="7 8">MK-D1</strain>
    </source>
</reference>
<proteinExistence type="predicted"/>
<dbReference type="Pfam" id="PF00583">
    <property type="entry name" value="Acetyltransf_1"/>
    <property type="match status" value="1"/>
</dbReference>
<protein>
    <submittedName>
        <fullName evidence="7">GNAT family N-acetyltransferase</fullName>
        <ecNumber evidence="7">2.3.1.-</ecNumber>
    </submittedName>
</protein>
<dbReference type="AlphaFoldDB" id="A0A5B9D5Y7"/>
<accession>A0A5B9D5Y7</accession>
<dbReference type="SUPFAM" id="SSF55729">
    <property type="entry name" value="Acyl-CoA N-acyltransferases (Nat)"/>
    <property type="match status" value="1"/>
</dbReference>
<name>A0A5B9D5Y7_9ARCH</name>
<dbReference type="GO" id="GO:0016747">
    <property type="term" value="F:acyltransferase activity, transferring groups other than amino-acyl groups"/>
    <property type="evidence" value="ECO:0007669"/>
    <property type="project" value="InterPro"/>
</dbReference>
<keyword evidence="3" id="KW-0479">Metal-binding</keyword>
<keyword evidence="4" id="KW-0408">Iron</keyword>
<dbReference type="Proteomes" id="UP000321408">
    <property type="component" value="Chromosome"/>
</dbReference>
<dbReference type="EC" id="2.3.1.-" evidence="7"/>
<dbReference type="RefSeq" id="WP_147661456.1">
    <property type="nucleotide sequence ID" value="NZ_CP042905.2"/>
</dbReference>
<keyword evidence="8" id="KW-1185">Reference proteome</keyword>
<dbReference type="Gene3D" id="3.40.630.30">
    <property type="match status" value="1"/>
</dbReference>
<dbReference type="GO" id="GO:0046872">
    <property type="term" value="F:metal ion binding"/>
    <property type="evidence" value="ECO:0007669"/>
    <property type="project" value="UniProtKB-KW"/>
</dbReference>
<dbReference type="GO" id="GO:0002926">
    <property type="term" value="P:tRNA wobble base 5-methoxycarbonylmethyl-2-thiouridinylation"/>
    <property type="evidence" value="ECO:0007669"/>
    <property type="project" value="TreeGrafter"/>
</dbReference>
<dbReference type="EMBL" id="CP042905">
    <property type="protein sequence ID" value="QEE14504.1"/>
    <property type="molecule type" value="Genomic_DNA"/>
</dbReference>
<dbReference type="CDD" id="cd04301">
    <property type="entry name" value="NAT_SF"/>
    <property type="match status" value="1"/>
</dbReference>
<dbReference type="InterPro" id="IPR000182">
    <property type="entry name" value="GNAT_dom"/>
</dbReference>